<accession>A0A7W7HIE8</accession>
<organism evidence="2 3">
    <name type="scientific">Actinoplanes lobatus</name>
    <dbReference type="NCBI Taxonomy" id="113568"/>
    <lineage>
        <taxon>Bacteria</taxon>
        <taxon>Bacillati</taxon>
        <taxon>Actinomycetota</taxon>
        <taxon>Actinomycetes</taxon>
        <taxon>Micromonosporales</taxon>
        <taxon>Micromonosporaceae</taxon>
        <taxon>Actinoplanes</taxon>
    </lineage>
</organism>
<dbReference type="Gene3D" id="3.60.10.10">
    <property type="entry name" value="Endonuclease/exonuclease/phosphatase"/>
    <property type="match status" value="1"/>
</dbReference>
<keyword evidence="2" id="KW-0269">Exonuclease</keyword>
<comment type="caution">
    <text evidence="2">The sequence shown here is derived from an EMBL/GenBank/DDBJ whole genome shotgun (WGS) entry which is preliminary data.</text>
</comment>
<dbReference type="PANTHER" id="PTHR16320:SF23">
    <property type="entry name" value="SPHINGOMYELINASE C 1"/>
    <property type="match status" value="1"/>
</dbReference>
<dbReference type="RefSeq" id="WP_188123193.1">
    <property type="nucleotide sequence ID" value="NZ_BOMP01000138.1"/>
</dbReference>
<proteinExistence type="predicted"/>
<dbReference type="GO" id="GO:0004767">
    <property type="term" value="F:sphingomyelin phosphodiesterase activity"/>
    <property type="evidence" value="ECO:0007669"/>
    <property type="project" value="InterPro"/>
</dbReference>
<dbReference type="InterPro" id="IPR005135">
    <property type="entry name" value="Endo/exonuclease/phosphatase"/>
</dbReference>
<gene>
    <name evidence="2" type="ORF">BJ964_005276</name>
</gene>
<dbReference type="GO" id="GO:0004527">
    <property type="term" value="F:exonuclease activity"/>
    <property type="evidence" value="ECO:0007669"/>
    <property type="project" value="UniProtKB-KW"/>
</dbReference>
<sequence>MTLNALFKGDVRPRLRVLGEILEKSRYDVVCLQEVMYRHLIPRYPHRVSAGTVLLKGGLVVLSRWPVTRSRFVRFPLTAPARPEYLMRKGALVVTVDTDDGEVVVINTHLSANRDDDWSAENRYTDIARTELGVLARQVAAVDPGAPVVVTGDLNVPRDSVVLREFLNETGLRDVLAGDARPTYRPTPGWPNPPAFDHILVRPPMTGAAQLVFQDEVTLADGRHAYLSDHYGVEADLILRPAG</sequence>
<keyword evidence="2" id="KW-0378">Hydrolase</keyword>
<dbReference type="AlphaFoldDB" id="A0A7W7HIE8"/>
<evidence type="ECO:0000313" key="2">
    <source>
        <dbReference type="EMBL" id="MBB4751115.1"/>
    </source>
</evidence>
<dbReference type="GO" id="GO:0004519">
    <property type="term" value="F:endonuclease activity"/>
    <property type="evidence" value="ECO:0007669"/>
    <property type="project" value="UniProtKB-KW"/>
</dbReference>
<evidence type="ECO:0000313" key="3">
    <source>
        <dbReference type="Proteomes" id="UP000590511"/>
    </source>
</evidence>
<name>A0A7W7HIE8_9ACTN</name>
<reference evidence="2 3" key="1">
    <citation type="submission" date="2020-08" db="EMBL/GenBank/DDBJ databases">
        <title>Sequencing the genomes of 1000 actinobacteria strains.</title>
        <authorList>
            <person name="Klenk H.-P."/>
        </authorList>
    </citation>
    <scope>NUCLEOTIDE SEQUENCE [LARGE SCALE GENOMIC DNA]</scope>
    <source>
        <strain evidence="2 3">DSM 43150</strain>
    </source>
</reference>
<dbReference type="InterPro" id="IPR036691">
    <property type="entry name" value="Endo/exonu/phosph_ase_sf"/>
</dbReference>
<dbReference type="SUPFAM" id="SSF56219">
    <property type="entry name" value="DNase I-like"/>
    <property type="match status" value="1"/>
</dbReference>
<keyword evidence="2" id="KW-0255">Endonuclease</keyword>
<feature type="domain" description="Endonuclease/exonuclease/phosphatase" evidence="1">
    <location>
        <begin position="1"/>
        <end position="230"/>
    </location>
</feature>
<evidence type="ECO:0000259" key="1">
    <source>
        <dbReference type="Pfam" id="PF03372"/>
    </source>
</evidence>
<dbReference type="EMBL" id="JACHNC010000001">
    <property type="protein sequence ID" value="MBB4751115.1"/>
    <property type="molecule type" value="Genomic_DNA"/>
</dbReference>
<dbReference type="Proteomes" id="UP000590511">
    <property type="component" value="Unassembled WGS sequence"/>
</dbReference>
<dbReference type="InterPro" id="IPR038772">
    <property type="entry name" value="Sph/SMPD2-like"/>
</dbReference>
<dbReference type="PANTHER" id="PTHR16320">
    <property type="entry name" value="SPHINGOMYELINASE FAMILY MEMBER"/>
    <property type="match status" value="1"/>
</dbReference>
<protein>
    <submittedName>
        <fullName evidence="2">Endonuclease/exonuclease/phosphatase family metal-dependent hydrolase</fullName>
    </submittedName>
</protein>
<keyword evidence="2" id="KW-0540">Nuclease</keyword>
<dbReference type="Pfam" id="PF03372">
    <property type="entry name" value="Exo_endo_phos"/>
    <property type="match status" value="1"/>
</dbReference>